<dbReference type="Pfam" id="PF03147">
    <property type="entry name" value="FDX-ACB"/>
    <property type="match status" value="1"/>
</dbReference>
<evidence type="ECO:0000313" key="20">
    <source>
        <dbReference type="EMBL" id="NYE69657.1"/>
    </source>
</evidence>
<dbReference type="HAMAP" id="MF_00283">
    <property type="entry name" value="Phe_tRNA_synth_beta1"/>
    <property type="match status" value="1"/>
</dbReference>
<dbReference type="NCBIfam" id="TIGR00472">
    <property type="entry name" value="pheT_bact"/>
    <property type="match status" value="1"/>
</dbReference>
<dbReference type="AlphaFoldDB" id="A0A7Y9I3S9"/>
<dbReference type="PANTHER" id="PTHR10947:SF0">
    <property type="entry name" value="PHENYLALANINE--TRNA LIGASE BETA SUBUNIT"/>
    <property type="match status" value="1"/>
</dbReference>
<keyword evidence="5 16" id="KW-0820">tRNA-binding</keyword>
<dbReference type="CDD" id="cd02796">
    <property type="entry name" value="tRNA_bind_bactPheRS"/>
    <property type="match status" value="1"/>
</dbReference>
<keyword evidence="13 15" id="KW-0030">Aminoacyl-tRNA synthetase</keyword>
<proteinExistence type="inferred from homology"/>
<evidence type="ECO:0000256" key="13">
    <source>
        <dbReference type="ARBA" id="ARBA00023146"/>
    </source>
</evidence>
<comment type="caution">
    <text evidence="20">The sequence shown here is derived from an EMBL/GenBank/DDBJ whole genome shotgun (WGS) entry which is preliminary data.</text>
</comment>
<comment type="similarity">
    <text evidence="2 15">Belongs to the phenylalanyl-tRNA synthetase beta subunit family. Type 1 subfamily.</text>
</comment>
<keyword evidence="9 15" id="KW-0067">ATP-binding</keyword>
<dbReference type="InterPro" id="IPR033714">
    <property type="entry name" value="tRNA_bind_bactPheRS"/>
</dbReference>
<evidence type="ECO:0000256" key="15">
    <source>
        <dbReference type="HAMAP-Rule" id="MF_00283"/>
    </source>
</evidence>
<comment type="subunit">
    <text evidence="3 15">Tetramer of two alpha and two beta subunits.</text>
</comment>
<evidence type="ECO:0000256" key="8">
    <source>
        <dbReference type="ARBA" id="ARBA00022741"/>
    </source>
</evidence>
<evidence type="ECO:0000256" key="10">
    <source>
        <dbReference type="ARBA" id="ARBA00022842"/>
    </source>
</evidence>
<keyword evidence="7 15" id="KW-0479">Metal-binding</keyword>
<dbReference type="InterPro" id="IPR005121">
    <property type="entry name" value="Fdx_antiC-bd"/>
</dbReference>
<keyword evidence="10 15" id="KW-0460">Magnesium</keyword>
<dbReference type="Gene3D" id="2.40.50.140">
    <property type="entry name" value="Nucleic acid-binding proteins"/>
    <property type="match status" value="1"/>
</dbReference>
<dbReference type="CDD" id="cd00769">
    <property type="entry name" value="PheRS_beta_core"/>
    <property type="match status" value="1"/>
</dbReference>
<dbReference type="Gene3D" id="3.30.56.10">
    <property type="match status" value="2"/>
</dbReference>
<name>A0A7Y9I3S9_9ACTN</name>
<dbReference type="Pfam" id="PF03484">
    <property type="entry name" value="B5"/>
    <property type="match status" value="1"/>
</dbReference>
<evidence type="ECO:0000256" key="2">
    <source>
        <dbReference type="ARBA" id="ARBA00008653"/>
    </source>
</evidence>
<evidence type="ECO:0000259" key="19">
    <source>
        <dbReference type="PROSITE" id="PS51483"/>
    </source>
</evidence>
<dbReference type="PANTHER" id="PTHR10947">
    <property type="entry name" value="PHENYLALANYL-TRNA SYNTHETASE BETA CHAIN AND LEUCINE-RICH REPEAT-CONTAINING PROTEIN 47"/>
    <property type="match status" value="1"/>
</dbReference>
<dbReference type="SUPFAM" id="SSF54991">
    <property type="entry name" value="Anticodon-binding domain of PheRS"/>
    <property type="match status" value="1"/>
</dbReference>
<keyword evidence="21" id="KW-1185">Reference proteome</keyword>
<dbReference type="SUPFAM" id="SSF46955">
    <property type="entry name" value="Putative DNA-binding domain"/>
    <property type="match status" value="1"/>
</dbReference>
<dbReference type="InterPro" id="IPR005147">
    <property type="entry name" value="tRNA_synthase_B5-dom"/>
</dbReference>
<reference evidence="20 21" key="1">
    <citation type="submission" date="2020-07" db="EMBL/GenBank/DDBJ databases">
        <title>Sequencing the genomes of 1000 actinobacteria strains.</title>
        <authorList>
            <person name="Klenk H.-P."/>
        </authorList>
    </citation>
    <scope>NUCLEOTIDE SEQUENCE [LARGE SCALE GENOMIC DNA]</scope>
    <source>
        <strain evidence="20 21">DSM 22083</strain>
    </source>
</reference>
<comment type="catalytic activity">
    <reaction evidence="14 15">
        <text>tRNA(Phe) + L-phenylalanine + ATP = L-phenylalanyl-tRNA(Phe) + AMP + diphosphate + H(+)</text>
        <dbReference type="Rhea" id="RHEA:19413"/>
        <dbReference type="Rhea" id="RHEA-COMP:9668"/>
        <dbReference type="Rhea" id="RHEA-COMP:9699"/>
        <dbReference type="ChEBI" id="CHEBI:15378"/>
        <dbReference type="ChEBI" id="CHEBI:30616"/>
        <dbReference type="ChEBI" id="CHEBI:33019"/>
        <dbReference type="ChEBI" id="CHEBI:58095"/>
        <dbReference type="ChEBI" id="CHEBI:78442"/>
        <dbReference type="ChEBI" id="CHEBI:78531"/>
        <dbReference type="ChEBI" id="CHEBI:456215"/>
        <dbReference type="EC" id="6.1.1.20"/>
    </reaction>
</comment>
<dbReference type="Pfam" id="PF01588">
    <property type="entry name" value="tRNA_bind"/>
    <property type="match status" value="1"/>
</dbReference>
<dbReference type="Gene3D" id="3.30.930.10">
    <property type="entry name" value="Bira Bifunctional Protein, Domain 2"/>
    <property type="match status" value="1"/>
</dbReference>
<dbReference type="SMART" id="SM00874">
    <property type="entry name" value="B5"/>
    <property type="match status" value="1"/>
</dbReference>
<dbReference type="InterPro" id="IPR002547">
    <property type="entry name" value="tRNA-bd_dom"/>
</dbReference>
<comment type="subcellular location">
    <subcellularLocation>
        <location evidence="1 15">Cytoplasm</location>
    </subcellularLocation>
</comment>
<dbReference type="EC" id="6.1.1.20" evidence="15"/>
<dbReference type="SMART" id="SM00896">
    <property type="entry name" value="FDX-ACB"/>
    <property type="match status" value="1"/>
</dbReference>
<dbReference type="GO" id="GO:0004826">
    <property type="term" value="F:phenylalanine-tRNA ligase activity"/>
    <property type="evidence" value="ECO:0007669"/>
    <property type="project" value="UniProtKB-UniRule"/>
</dbReference>
<feature type="binding site" evidence="15">
    <location>
        <position position="481"/>
    </location>
    <ligand>
        <name>Mg(2+)</name>
        <dbReference type="ChEBI" id="CHEBI:18420"/>
        <note>shared with alpha subunit</note>
    </ligand>
</feature>
<gene>
    <name evidence="15" type="primary">pheT</name>
    <name evidence="20" type="ORF">BKA15_000986</name>
</gene>
<dbReference type="PROSITE" id="PS51483">
    <property type="entry name" value="B5"/>
    <property type="match status" value="1"/>
</dbReference>
<dbReference type="FunFam" id="3.30.930.10:FF:000130">
    <property type="entry name" value="Phenylalanine--tRNA ligase beta subunit"/>
    <property type="match status" value="1"/>
</dbReference>
<dbReference type="EMBL" id="JACCBU010000001">
    <property type="protein sequence ID" value="NYE69657.1"/>
    <property type="molecule type" value="Genomic_DNA"/>
</dbReference>
<dbReference type="SUPFAM" id="SSF56037">
    <property type="entry name" value="PheT/TilS domain"/>
    <property type="match status" value="1"/>
</dbReference>
<dbReference type="Gene3D" id="3.30.70.380">
    <property type="entry name" value="Ferrodoxin-fold anticodon-binding domain"/>
    <property type="match status" value="1"/>
</dbReference>
<feature type="binding site" evidence="15">
    <location>
        <position position="471"/>
    </location>
    <ligand>
        <name>Mg(2+)</name>
        <dbReference type="ChEBI" id="CHEBI:18420"/>
        <note>shared with alpha subunit</note>
    </ligand>
</feature>
<feature type="domain" description="B5" evidence="19">
    <location>
        <begin position="418"/>
        <end position="493"/>
    </location>
</feature>
<dbReference type="InterPro" id="IPR009061">
    <property type="entry name" value="DNA-bd_dom_put_sf"/>
</dbReference>
<dbReference type="SUPFAM" id="SSF55681">
    <property type="entry name" value="Class II aaRS and biotin synthetases"/>
    <property type="match status" value="1"/>
</dbReference>
<dbReference type="SMART" id="SM00873">
    <property type="entry name" value="B3_4"/>
    <property type="match status" value="1"/>
</dbReference>
<keyword evidence="8 15" id="KW-0547">Nucleotide-binding</keyword>
<dbReference type="InterPro" id="IPR045060">
    <property type="entry name" value="Phe-tRNA-ligase_IIc_bsu"/>
</dbReference>
<dbReference type="InterPro" id="IPR036690">
    <property type="entry name" value="Fdx_antiC-bd_sf"/>
</dbReference>
<evidence type="ECO:0000256" key="11">
    <source>
        <dbReference type="ARBA" id="ARBA00022884"/>
    </source>
</evidence>
<dbReference type="RefSeq" id="WP_179748574.1">
    <property type="nucleotide sequence ID" value="NZ_JACCBU010000001.1"/>
</dbReference>
<evidence type="ECO:0000256" key="4">
    <source>
        <dbReference type="ARBA" id="ARBA00022490"/>
    </source>
</evidence>
<dbReference type="InterPro" id="IPR005146">
    <property type="entry name" value="B3/B4_tRNA-bd"/>
</dbReference>
<evidence type="ECO:0000256" key="5">
    <source>
        <dbReference type="ARBA" id="ARBA00022555"/>
    </source>
</evidence>
<dbReference type="Proteomes" id="UP000569914">
    <property type="component" value="Unassembled WGS sequence"/>
</dbReference>
<dbReference type="GO" id="GO:0009328">
    <property type="term" value="C:phenylalanine-tRNA ligase complex"/>
    <property type="evidence" value="ECO:0007669"/>
    <property type="project" value="TreeGrafter"/>
</dbReference>
<dbReference type="PROSITE" id="PS50886">
    <property type="entry name" value="TRBD"/>
    <property type="match status" value="1"/>
</dbReference>
<dbReference type="InterPro" id="IPR004532">
    <property type="entry name" value="Phe-tRNA-ligase_IIc_bsu_bact"/>
</dbReference>
<feature type="domain" description="TRNA-binding" evidence="17">
    <location>
        <begin position="42"/>
        <end position="168"/>
    </location>
</feature>
<dbReference type="InterPro" id="IPR041616">
    <property type="entry name" value="PheRS_beta_core"/>
</dbReference>
<dbReference type="GO" id="GO:0005524">
    <property type="term" value="F:ATP binding"/>
    <property type="evidence" value="ECO:0007669"/>
    <property type="project" value="UniProtKB-UniRule"/>
</dbReference>
<dbReference type="PROSITE" id="PS51447">
    <property type="entry name" value="FDX_ACB"/>
    <property type="match status" value="1"/>
</dbReference>
<accession>A0A7Y9I3S9</accession>
<evidence type="ECO:0000256" key="3">
    <source>
        <dbReference type="ARBA" id="ARBA00011209"/>
    </source>
</evidence>
<dbReference type="InterPro" id="IPR012340">
    <property type="entry name" value="NA-bd_OB-fold"/>
</dbReference>
<dbReference type="GO" id="GO:0000049">
    <property type="term" value="F:tRNA binding"/>
    <property type="evidence" value="ECO:0007669"/>
    <property type="project" value="UniProtKB-UniRule"/>
</dbReference>
<evidence type="ECO:0000256" key="14">
    <source>
        <dbReference type="ARBA" id="ARBA00049255"/>
    </source>
</evidence>
<evidence type="ECO:0000313" key="21">
    <source>
        <dbReference type="Proteomes" id="UP000569914"/>
    </source>
</evidence>
<dbReference type="FunFam" id="3.50.40.10:FF:000001">
    <property type="entry name" value="Phenylalanine--tRNA ligase beta subunit"/>
    <property type="match status" value="1"/>
</dbReference>
<protein>
    <recommendedName>
        <fullName evidence="15">Phenylalanine--tRNA ligase beta subunit</fullName>
        <ecNumber evidence="15">6.1.1.20</ecNumber>
    </recommendedName>
    <alternativeName>
        <fullName evidence="15">Phenylalanyl-tRNA synthetase beta subunit</fullName>
        <shortName evidence="15">PheRS</shortName>
    </alternativeName>
</protein>
<evidence type="ECO:0000256" key="7">
    <source>
        <dbReference type="ARBA" id="ARBA00022723"/>
    </source>
</evidence>
<evidence type="ECO:0000259" key="18">
    <source>
        <dbReference type="PROSITE" id="PS51447"/>
    </source>
</evidence>
<evidence type="ECO:0000256" key="12">
    <source>
        <dbReference type="ARBA" id="ARBA00022917"/>
    </source>
</evidence>
<evidence type="ECO:0000256" key="6">
    <source>
        <dbReference type="ARBA" id="ARBA00022598"/>
    </source>
</evidence>
<sequence length="838" mass="88279">MRAPLSWLREYAPLPEGTSGRDVSEALIKIGFEVESVDTAGGEIDGPLVIGRVLEFTEAEQKNGKIIRWCRVDVGEHNNGSWAKDSGGDDTTSRGIICGARNFAVDDLVVVALPGTTLPGGFTIASRKTYGHISDGMICSAQELELGDDHDGIMVLAGDDLVVGADARPVLGLGEEVLDIAVTPDRGYAWSVRGLARETAHAFDVPFTDPVDRAVPATVGDGYPVRLESDGCPLFVAVTVTGVDPEAPSPRWLTSRLQQAGMRPISLAVDVTNYVMLETGQPLHAYDGAKLAGPIVVRKARAGETITTLDDAKRDLDADDLVITDDSGPIGIAGVMGGETTEVGHDTATLVIEAAHFEAISIARTSRRHKLSSEASRRFERGVDPGATYAAAHRAAALLVEYGGGQVAAAETVAGTVPAVSTLRLDPELPGMIMGAELGADTVIDNLRRVGVTVVADDHELAVTPPTWRPDLRDPYDFVEEVGRLYGYDRITPVLPPAPGGRGLTRSQRSRRLINTALAQAGYVEVLSFPFLGTGDLDLLEIGADDERRRTMEIANPLSETQPLLRTTVLPGLIAAAHRNTSRGLDDLALYELGSAFFAPEQAVAAPRPGVDRRPSDADLAAMDAAIGHQPRHAAVLLTGDWQPPGWSGPAVPADWRHAIAFAETAARAVGATIAVKAAERAPWHPGRCAELSVAGRVIGYAGELHPRVVEAAGLPARACAAEFDCDALIELAPELGTVAPISSHPVAKEDVALIVDQAVPAAEVEAALVAGAGDLLESVRLFDSYTGPQIGEGKKSLAYALRFRAPDRTLTDAESAAARDAAVANAATTLGALQRTL</sequence>
<dbReference type="InterPro" id="IPR045864">
    <property type="entry name" value="aa-tRNA-synth_II/BPL/LPL"/>
</dbReference>
<dbReference type="Gene3D" id="3.50.40.10">
    <property type="entry name" value="Phenylalanyl-trna Synthetase, Chain B, domain 3"/>
    <property type="match status" value="1"/>
</dbReference>
<dbReference type="FunFam" id="3.30.70.380:FF:000001">
    <property type="entry name" value="Phenylalanine--tRNA ligase beta subunit"/>
    <property type="match status" value="1"/>
</dbReference>
<dbReference type="Pfam" id="PF17759">
    <property type="entry name" value="tRNA_synthFbeta"/>
    <property type="match status" value="1"/>
</dbReference>
<feature type="domain" description="FDX-ACB" evidence="18">
    <location>
        <begin position="743"/>
        <end position="836"/>
    </location>
</feature>
<keyword evidence="6 15" id="KW-0436">Ligase</keyword>
<dbReference type="SUPFAM" id="SSF50249">
    <property type="entry name" value="Nucleic acid-binding proteins"/>
    <property type="match status" value="1"/>
</dbReference>
<evidence type="ECO:0000259" key="17">
    <source>
        <dbReference type="PROSITE" id="PS50886"/>
    </source>
</evidence>
<evidence type="ECO:0000256" key="1">
    <source>
        <dbReference type="ARBA" id="ARBA00004496"/>
    </source>
</evidence>
<keyword evidence="4 15" id="KW-0963">Cytoplasm</keyword>
<comment type="cofactor">
    <cofactor evidence="15">
        <name>Mg(2+)</name>
        <dbReference type="ChEBI" id="CHEBI:18420"/>
    </cofactor>
    <text evidence="15">Binds 2 magnesium ions per tetramer.</text>
</comment>
<evidence type="ECO:0000256" key="9">
    <source>
        <dbReference type="ARBA" id="ARBA00022840"/>
    </source>
</evidence>
<feature type="binding site" evidence="15">
    <location>
        <position position="480"/>
    </location>
    <ligand>
        <name>Mg(2+)</name>
        <dbReference type="ChEBI" id="CHEBI:18420"/>
        <note>shared with alpha subunit</note>
    </ligand>
</feature>
<dbReference type="GO" id="GO:0006432">
    <property type="term" value="P:phenylalanyl-tRNA aminoacylation"/>
    <property type="evidence" value="ECO:0007669"/>
    <property type="project" value="UniProtKB-UniRule"/>
</dbReference>
<feature type="binding site" evidence="15">
    <location>
        <position position="477"/>
    </location>
    <ligand>
        <name>Mg(2+)</name>
        <dbReference type="ChEBI" id="CHEBI:18420"/>
        <note>shared with alpha subunit</note>
    </ligand>
</feature>
<organism evidence="20 21">
    <name type="scientific">Microlunatus parietis</name>
    <dbReference type="NCBI Taxonomy" id="682979"/>
    <lineage>
        <taxon>Bacteria</taxon>
        <taxon>Bacillati</taxon>
        <taxon>Actinomycetota</taxon>
        <taxon>Actinomycetes</taxon>
        <taxon>Propionibacteriales</taxon>
        <taxon>Propionibacteriaceae</taxon>
        <taxon>Microlunatus</taxon>
    </lineage>
</organism>
<keyword evidence="11 16" id="KW-0694">RNA-binding</keyword>
<dbReference type="Pfam" id="PF03483">
    <property type="entry name" value="B3_4"/>
    <property type="match status" value="1"/>
</dbReference>
<keyword evidence="12 15" id="KW-0648">Protein biosynthesis</keyword>
<dbReference type="InterPro" id="IPR020825">
    <property type="entry name" value="Phe-tRNA_synthase-like_B3/B4"/>
</dbReference>
<evidence type="ECO:0000256" key="16">
    <source>
        <dbReference type="PROSITE-ProRule" id="PRU00209"/>
    </source>
</evidence>
<dbReference type="GO" id="GO:0000287">
    <property type="term" value="F:magnesium ion binding"/>
    <property type="evidence" value="ECO:0007669"/>
    <property type="project" value="UniProtKB-UniRule"/>
</dbReference>